<comment type="cofactor">
    <cofactor evidence="1">
        <name>Mo-bis(molybdopterin guanine dinucleotide)</name>
        <dbReference type="ChEBI" id="CHEBI:60539"/>
    </cofactor>
</comment>
<dbReference type="InterPro" id="IPR006656">
    <property type="entry name" value="Mopterin_OxRdtase"/>
</dbReference>
<evidence type="ECO:0000256" key="6">
    <source>
        <dbReference type="ARBA" id="ARBA00022723"/>
    </source>
</evidence>
<dbReference type="AlphaFoldDB" id="A0A7X5XYS9"/>
<accession>A0A7X5XYS9</accession>
<reference evidence="11 12" key="1">
    <citation type="submission" date="2020-03" db="EMBL/GenBank/DDBJ databases">
        <title>Genomic Encyclopedia of Type Strains, Phase IV (KMG-IV): sequencing the most valuable type-strain genomes for metagenomic binning, comparative biology and taxonomic classification.</title>
        <authorList>
            <person name="Goeker M."/>
        </authorList>
    </citation>
    <scope>NUCLEOTIDE SEQUENCE [LARGE SCALE GENOMIC DNA]</scope>
    <source>
        <strain evidence="11 12">DSM 7225</strain>
    </source>
</reference>
<evidence type="ECO:0000313" key="11">
    <source>
        <dbReference type="EMBL" id="NJB97557.1"/>
    </source>
</evidence>
<dbReference type="SUPFAM" id="SSF53706">
    <property type="entry name" value="Formate dehydrogenase/DMSO reductase, domains 1-3"/>
    <property type="match status" value="1"/>
</dbReference>
<comment type="cofactor">
    <cofactor evidence="2">
        <name>[4Fe-4S] cluster</name>
        <dbReference type="ChEBI" id="CHEBI:49883"/>
    </cofactor>
</comment>
<dbReference type="Gene3D" id="3.40.50.740">
    <property type="match status" value="1"/>
</dbReference>
<evidence type="ECO:0000256" key="7">
    <source>
        <dbReference type="ARBA" id="ARBA00023002"/>
    </source>
</evidence>
<keyword evidence="8" id="KW-0408">Iron</keyword>
<dbReference type="CDD" id="cd02787">
    <property type="entry name" value="MopB_CT_ydeP"/>
    <property type="match status" value="1"/>
</dbReference>
<comment type="caution">
    <text evidence="11">The sequence shown here is derived from an EMBL/GenBank/DDBJ whole genome shotgun (WGS) entry which is preliminary data.</text>
</comment>
<dbReference type="EMBL" id="JAATJB010000004">
    <property type="protein sequence ID" value="NJB97557.1"/>
    <property type="molecule type" value="Genomic_DNA"/>
</dbReference>
<keyword evidence="5" id="KW-0500">Molybdenum</keyword>
<dbReference type="Proteomes" id="UP000531251">
    <property type="component" value="Unassembled WGS sequence"/>
</dbReference>
<dbReference type="Gene3D" id="3.40.228.10">
    <property type="entry name" value="Dimethylsulfoxide Reductase, domain 2"/>
    <property type="match status" value="1"/>
</dbReference>
<evidence type="ECO:0000256" key="9">
    <source>
        <dbReference type="ARBA" id="ARBA00023014"/>
    </source>
</evidence>
<organism evidence="11 12">
    <name type="scientific">Sphingomonas trueperi</name>
    <dbReference type="NCBI Taxonomy" id="53317"/>
    <lineage>
        <taxon>Bacteria</taxon>
        <taxon>Pseudomonadati</taxon>
        <taxon>Pseudomonadota</taxon>
        <taxon>Alphaproteobacteria</taxon>
        <taxon>Sphingomonadales</taxon>
        <taxon>Sphingomonadaceae</taxon>
        <taxon>Sphingomonas</taxon>
    </lineage>
</organism>
<dbReference type="PANTHER" id="PTHR43105:SF4">
    <property type="entry name" value="PROTEIN YDEP"/>
    <property type="match status" value="1"/>
</dbReference>
<evidence type="ECO:0000256" key="3">
    <source>
        <dbReference type="ARBA" id="ARBA00010312"/>
    </source>
</evidence>
<dbReference type="GO" id="GO:0016020">
    <property type="term" value="C:membrane"/>
    <property type="evidence" value="ECO:0007669"/>
    <property type="project" value="TreeGrafter"/>
</dbReference>
<gene>
    <name evidence="11" type="ORF">GGR89_001869</name>
</gene>
<dbReference type="CDD" id="cd02767">
    <property type="entry name" value="MopB_ydeP"/>
    <property type="match status" value="1"/>
</dbReference>
<dbReference type="NCBIfam" id="TIGR01701">
    <property type="entry name" value="Fdhalpha-like"/>
    <property type="match status" value="1"/>
</dbReference>
<dbReference type="SUPFAM" id="SSF50692">
    <property type="entry name" value="ADC-like"/>
    <property type="match status" value="1"/>
</dbReference>
<dbReference type="PANTHER" id="PTHR43105">
    <property type="entry name" value="RESPIRATORY NITRATE REDUCTASE"/>
    <property type="match status" value="1"/>
</dbReference>
<evidence type="ECO:0000256" key="4">
    <source>
        <dbReference type="ARBA" id="ARBA00022485"/>
    </source>
</evidence>
<evidence type="ECO:0000256" key="1">
    <source>
        <dbReference type="ARBA" id="ARBA00001942"/>
    </source>
</evidence>
<keyword evidence="9" id="KW-0411">Iron-sulfur</keyword>
<keyword evidence="12" id="KW-1185">Reference proteome</keyword>
<evidence type="ECO:0000256" key="5">
    <source>
        <dbReference type="ARBA" id="ARBA00022505"/>
    </source>
</evidence>
<comment type="similarity">
    <text evidence="3">Belongs to the prokaryotic molybdopterin-containing oxidoreductase family.</text>
</comment>
<evidence type="ECO:0000256" key="2">
    <source>
        <dbReference type="ARBA" id="ARBA00001966"/>
    </source>
</evidence>
<name>A0A7X5XYS9_9SPHN</name>
<sequence length="753" mass="82359">MARAKDGTIHYAGAEGGWGSMRGMALVAGAERPSADALKTLAKQNKPGGMMCTSCAWTKPAKPHMFEFCENGAKATLWDLTTRRATPEFFAQHTLTELRGWSDHDLEQAGRLTNPMRYDRATDKYLPCTWDEAYRAIGKKLRGYNPKSTIFYASGKASLETSYAWALFARLYGHNNLPDSSNMCHETTSVALKSTIGAPVGTCVLEDFEHCDAIFFFGQNTGTNSPRFIHTLTAARKRGAKIVTFNPIREKGLLEFRNPQSLQMVTGGKTEISHQYYQLKPGSDISAMLGIAKHVLAEEDRRGGVIDRAFIAEHTHGFEEFAEKVRSTSWETIEAETGLPRADLIAAAEVYIQAESAIGIWGMGLTQHVGGYDNVAGVVNLMLLRGNIGRLGAGVSPVRGHSNVQGQRTVGISEKPELVPLDQLSEQYGFQPPRDEGYTTVTGCEAIAKGEINAFLGLGGNFLRAVPDHRVMEKAWTGMGLTVQIATKLNRGHLFCGETAYLLPTLVRSERDVRDGMPQVVTMEDSLSCIHGSIGEAKPASPHLQPELAIVAGIAKAALDPNPNVPWEAWSNDYALVRDAIEATYPDKFKDFNQRLFTPGGFFKGNSARDRNWKTESGKAEFTVPSHLNATGFADADGVYRLMTLRSNDQFNTTVYGYSDRLRGIEGKRDVLLISPREMERAGLKEGQRVALVGDDSDGVDRVVEGLEVLPFNLPEGCVAGYYPELNPLIALGHHDGASKTPAAKSVPVRIRA</sequence>
<dbReference type="InterPro" id="IPR050123">
    <property type="entry name" value="Prok_molybdopt-oxidoreductase"/>
</dbReference>
<proteinExistence type="inferred from homology"/>
<keyword evidence="4" id="KW-0004">4Fe-4S</keyword>
<evidence type="ECO:0000259" key="10">
    <source>
        <dbReference type="Pfam" id="PF00384"/>
    </source>
</evidence>
<dbReference type="PIRSF" id="PIRSF000144">
    <property type="entry name" value="CbbBc"/>
    <property type="match status" value="1"/>
</dbReference>
<dbReference type="GO" id="GO:0051539">
    <property type="term" value="F:4 iron, 4 sulfur cluster binding"/>
    <property type="evidence" value="ECO:0007669"/>
    <property type="project" value="UniProtKB-KW"/>
</dbReference>
<dbReference type="GO" id="GO:0030151">
    <property type="term" value="F:molybdenum ion binding"/>
    <property type="evidence" value="ECO:0007669"/>
    <property type="project" value="InterPro"/>
</dbReference>
<protein>
    <submittedName>
        <fullName evidence="11">Molybdopterin-dependent oxidoreductase alpha subunit</fullName>
    </submittedName>
</protein>
<evidence type="ECO:0000256" key="8">
    <source>
        <dbReference type="ARBA" id="ARBA00023004"/>
    </source>
</evidence>
<keyword evidence="7" id="KW-0560">Oxidoreductase</keyword>
<dbReference type="InterPro" id="IPR037951">
    <property type="entry name" value="MopB_CT_YdeP"/>
</dbReference>
<dbReference type="InterPro" id="IPR009010">
    <property type="entry name" value="Asp_de-COase-like_dom_sf"/>
</dbReference>
<dbReference type="InterPro" id="IPR010046">
    <property type="entry name" value="Mopterin_OxRdtse_a_bac"/>
</dbReference>
<dbReference type="RefSeq" id="WP_125974270.1">
    <property type="nucleotide sequence ID" value="NZ_BAAADY010000010.1"/>
</dbReference>
<dbReference type="GO" id="GO:0008863">
    <property type="term" value="F:formate dehydrogenase (NAD+) activity"/>
    <property type="evidence" value="ECO:0007669"/>
    <property type="project" value="InterPro"/>
</dbReference>
<feature type="domain" description="Molybdopterin oxidoreductase" evidence="10">
    <location>
        <begin position="111"/>
        <end position="481"/>
    </location>
</feature>
<evidence type="ECO:0000313" key="12">
    <source>
        <dbReference type="Proteomes" id="UP000531251"/>
    </source>
</evidence>
<dbReference type="Pfam" id="PF00384">
    <property type="entry name" value="Molybdopterin"/>
    <property type="match status" value="1"/>
</dbReference>
<dbReference type="InterPro" id="IPR041953">
    <property type="entry name" value="YdeP_MopB"/>
</dbReference>
<keyword evidence="6" id="KW-0479">Metal-binding</keyword>